<dbReference type="EnsemblPlants" id="Solyc02g081350.3.1">
    <property type="protein sequence ID" value="Solyc02g081350.3.1"/>
    <property type="gene ID" value="Solyc02g081350.3"/>
</dbReference>
<dbReference type="FunCoup" id="A0A3Q7FSQ2">
    <property type="interactions" value="114"/>
</dbReference>
<dbReference type="PaxDb" id="4081-Solyc02g081350.2.1"/>
<dbReference type="InterPro" id="IPR000873">
    <property type="entry name" value="AMP-dep_synth/lig_dom"/>
</dbReference>
<dbReference type="PANTHER" id="PTHR43859">
    <property type="entry name" value="ACYL-ACTIVATING ENZYME"/>
    <property type="match status" value="1"/>
</dbReference>
<dbReference type="SUPFAM" id="SSF56801">
    <property type="entry name" value="Acetyl-CoA synthetase-like"/>
    <property type="match status" value="1"/>
</dbReference>
<evidence type="ECO:0000313" key="6">
    <source>
        <dbReference type="Proteomes" id="UP000004994"/>
    </source>
</evidence>
<keyword evidence="6" id="KW-1185">Reference proteome</keyword>
<organism evidence="5">
    <name type="scientific">Solanum lycopersicum</name>
    <name type="common">Tomato</name>
    <name type="synonym">Lycopersicon esculentum</name>
    <dbReference type="NCBI Taxonomy" id="4081"/>
    <lineage>
        <taxon>Eukaryota</taxon>
        <taxon>Viridiplantae</taxon>
        <taxon>Streptophyta</taxon>
        <taxon>Embryophyta</taxon>
        <taxon>Tracheophyta</taxon>
        <taxon>Spermatophyta</taxon>
        <taxon>Magnoliopsida</taxon>
        <taxon>eudicotyledons</taxon>
        <taxon>Gunneridae</taxon>
        <taxon>Pentapetalae</taxon>
        <taxon>asterids</taxon>
        <taxon>lamiids</taxon>
        <taxon>Solanales</taxon>
        <taxon>Solanaceae</taxon>
        <taxon>Solanoideae</taxon>
        <taxon>Solaneae</taxon>
        <taxon>Solanum</taxon>
        <taxon>Solanum subgen. Lycopersicon</taxon>
    </lineage>
</organism>
<proteinExistence type="inferred from homology"/>
<name>A0A3Q7FSQ2_SOLLC</name>
<evidence type="ECO:0000259" key="3">
    <source>
        <dbReference type="Pfam" id="PF00501"/>
    </source>
</evidence>
<evidence type="ECO:0000259" key="4">
    <source>
        <dbReference type="Pfam" id="PF13193"/>
    </source>
</evidence>
<dbReference type="Gramene" id="Solyc02g081350.3.1">
    <property type="protein sequence ID" value="Solyc02g081350.3.1"/>
    <property type="gene ID" value="Solyc02g081350.3"/>
</dbReference>
<dbReference type="InterPro" id="IPR045851">
    <property type="entry name" value="AMP-bd_C_sf"/>
</dbReference>
<dbReference type="InterPro" id="IPR042099">
    <property type="entry name" value="ANL_N_sf"/>
</dbReference>
<feature type="domain" description="AMP-dependent synthetase/ligase" evidence="3">
    <location>
        <begin position="166"/>
        <end position="372"/>
    </location>
</feature>
<protein>
    <recommendedName>
        <fullName evidence="7">4-coumarate--CoA ligase</fullName>
    </recommendedName>
</protein>
<dbReference type="CDD" id="cd12118">
    <property type="entry name" value="ttLC_FACS_AEE21_like"/>
    <property type="match status" value="1"/>
</dbReference>
<accession>A0A3Q7FSQ2</accession>
<sequence length="497" mass="55164">MDNLPKCGANYVPLTPLTFLTRASNSYANRTSIIYANIRFTWRENHERCRRLASSLKSLNIVKNDVVSVLAPNVPALLEMHFAVPMAGAVLNAINTRLDAKNVALILKHSEAKIFFIDYEYIDKAKKAIEILMSDFQMPIPLVVVIDDLDSPAGIRLGELEYEQLPKGVVYSHRGAFLSTSSLILGWEMGTEPVYLWSLSMFHCNGWTFTWGIAARGGTNICIRNTTAQEIYSNIALHKVTHMCAAPIVLSIILEAKPHEQRRITTPVQVLVGGAPPPAPLLEKIERVGFRVVHAYGLTEATGPALICEFQANWNKLPREEQARLKARQGLGILTLADVDVKEFKNMESVPRDGKTAGEICLRGSSIMKGYLKNEKANSEVFKNGWFFTGDMGVIHPDGYLEIKDRSKDVIISGGENISSVEVESAILKHPYVVEASVVAMPHPRWGESPCAFVILRKDSNLKESDVIAHCRKNLPGFMVPKKVQFVEELPKTGTGK</sequence>
<evidence type="ECO:0008006" key="7">
    <source>
        <dbReference type="Google" id="ProtNLM"/>
    </source>
</evidence>
<dbReference type="PANTHER" id="PTHR43859:SF35">
    <property type="entry name" value="BUTYRATE--COA LIGASE AAE11, PEROXISOMAL-LIKE"/>
    <property type="match status" value="1"/>
</dbReference>
<dbReference type="GO" id="GO:0016874">
    <property type="term" value="F:ligase activity"/>
    <property type="evidence" value="ECO:0007669"/>
    <property type="project" value="UniProtKB-KW"/>
</dbReference>
<dbReference type="FunFam" id="3.30.300.30:FF:000008">
    <property type="entry name" value="2,3-dihydroxybenzoate-AMP ligase"/>
    <property type="match status" value="1"/>
</dbReference>
<feature type="domain" description="AMP-dependent synthetase/ligase" evidence="3">
    <location>
        <begin position="22"/>
        <end position="150"/>
    </location>
</feature>
<dbReference type="Pfam" id="PF13193">
    <property type="entry name" value="AMP-binding_C"/>
    <property type="match status" value="1"/>
</dbReference>
<reference evidence="5" key="2">
    <citation type="submission" date="2019-01" db="UniProtKB">
        <authorList>
            <consortium name="EnsemblPlants"/>
        </authorList>
    </citation>
    <scope>IDENTIFICATION</scope>
    <source>
        <strain evidence="5">cv. Heinz 1706</strain>
    </source>
</reference>
<dbReference type="Pfam" id="PF00501">
    <property type="entry name" value="AMP-binding"/>
    <property type="match status" value="2"/>
</dbReference>
<dbReference type="InterPro" id="IPR025110">
    <property type="entry name" value="AMP-bd_C"/>
</dbReference>
<dbReference type="Gene3D" id="3.30.300.30">
    <property type="match status" value="1"/>
</dbReference>
<dbReference type="STRING" id="4081.A0A3Q7FSQ2"/>
<dbReference type="OMA" id="VIMGWEM"/>
<evidence type="ECO:0000256" key="2">
    <source>
        <dbReference type="ARBA" id="ARBA00022598"/>
    </source>
</evidence>
<reference evidence="5" key="1">
    <citation type="journal article" date="2012" name="Nature">
        <title>The tomato genome sequence provides insights into fleshy fruit evolution.</title>
        <authorList>
            <consortium name="Tomato Genome Consortium"/>
        </authorList>
    </citation>
    <scope>NUCLEOTIDE SEQUENCE [LARGE SCALE GENOMIC DNA]</scope>
    <source>
        <strain evidence="5">cv. Heinz 1706</strain>
    </source>
</reference>
<comment type="similarity">
    <text evidence="1">Belongs to the ATP-dependent AMP-binding enzyme family.</text>
</comment>
<dbReference type="Gene3D" id="3.40.50.12780">
    <property type="entry name" value="N-terminal domain of ligase-like"/>
    <property type="match status" value="1"/>
</dbReference>
<keyword evidence="2" id="KW-0436">Ligase</keyword>
<evidence type="ECO:0000256" key="1">
    <source>
        <dbReference type="ARBA" id="ARBA00006432"/>
    </source>
</evidence>
<dbReference type="AlphaFoldDB" id="A0A3Q7FSQ2"/>
<dbReference type="Proteomes" id="UP000004994">
    <property type="component" value="Chromosome 2"/>
</dbReference>
<dbReference type="InParanoid" id="A0A3Q7FSQ2"/>
<evidence type="ECO:0000313" key="5">
    <source>
        <dbReference type="EnsemblPlants" id="Solyc02g081350.3.1"/>
    </source>
</evidence>
<feature type="domain" description="AMP-binding enzyme C-terminal" evidence="4">
    <location>
        <begin position="422"/>
        <end position="497"/>
    </location>
</feature>